<dbReference type="EMBL" id="SODL02000001">
    <property type="protein sequence ID" value="MCP2366769.1"/>
    <property type="molecule type" value="Genomic_DNA"/>
</dbReference>
<evidence type="ECO:0000313" key="3">
    <source>
        <dbReference type="Proteomes" id="UP000199482"/>
    </source>
</evidence>
<accession>A0A1H1YQ62</accession>
<evidence type="ECO:0000313" key="1">
    <source>
        <dbReference type="EMBL" id="MCP2366769.1"/>
    </source>
</evidence>
<evidence type="ECO:0000313" key="4">
    <source>
        <dbReference type="Proteomes" id="UP000893823"/>
    </source>
</evidence>
<name>A0A1H1YQ62_9MICO</name>
<evidence type="ECO:0000313" key="2">
    <source>
        <dbReference type="EMBL" id="SDT23541.1"/>
    </source>
</evidence>
<reference evidence="2" key="1">
    <citation type="submission" date="2016-10" db="EMBL/GenBank/DDBJ databases">
        <authorList>
            <person name="de Groot N.N."/>
        </authorList>
    </citation>
    <scope>NUCLEOTIDE SEQUENCE [LARGE SCALE GENOMIC DNA]</scope>
    <source>
        <strain evidence="2">CPCC 202695</strain>
    </source>
</reference>
<organism evidence="2 3">
    <name type="scientific">Agromyces flavus</name>
    <dbReference type="NCBI Taxonomy" id="589382"/>
    <lineage>
        <taxon>Bacteria</taxon>
        <taxon>Bacillati</taxon>
        <taxon>Actinomycetota</taxon>
        <taxon>Actinomycetes</taxon>
        <taxon>Micrococcales</taxon>
        <taxon>Microbacteriaceae</taxon>
        <taxon>Agromyces</taxon>
    </lineage>
</organism>
<keyword evidence="4" id="KW-1185">Reference proteome</keyword>
<gene>
    <name evidence="1" type="ORF">BCL57_000911</name>
    <name evidence="2" type="ORF">SAMN04489721_2844</name>
</gene>
<sequence length="70" mass="7730">MAETPGTQDAPIEDGATEATRAEQIRGILDQVREDVRLGHAHDEGELLRQRLSDAGIAVSEDELEQFTDR</sequence>
<dbReference type="AlphaFoldDB" id="A0A1H1YQ62"/>
<reference evidence="1" key="3">
    <citation type="submission" date="2022-06" db="EMBL/GenBank/DDBJ databases">
        <title>Genomic Encyclopedia of Type Strains, Phase III (KMG-III): the genomes of soil and plant-associated and newly described type strains.</title>
        <authorList>
            <person name="Whitman W."/>
        </authorList>
    </citation>
    <scope>NUCLEOTIDE SEQUENCE</scope>
    <source>
        <strain evidence="1">CPCC 202695</strain>
    </source>
</reference>
<reference evidence="3" key="2">
    <citation type="submission" date="2016-10" db="EMBL/GenBank/DDBJ databases">
        <authorList>
            <person name="Varghese N."/>
            <person name="Submissions S."/>
        </authorList>
    </citation>
    <scope>NUCLEOTIDE SEQUENCE [LARGE SCALE GENOMIC DNA]</scope>
    <source>
        <strain evidence="3">CPCC 202695</strain>
    </source>
</reference>
<dbReference type="Proteomes" id="UP000199482">
    <property type="component" value="Chromosome I"/>
</dbReference>
<dbReference type="RefSeq" id="WP_092673758.1">
    <property type="nucleotide sequence ID" value="NZ_BMDN01000001.1"/>
</dbReference>
<dbReference type="EMBL" id="LT629755">
    <property type="protein sequence ID" value="SDT23541.1"/>
    <property type="molecule type" value="Genomic_DNA"/>
</dbReference>
<proteinExistence type="predicted"/>
<protein>
    <submittedName>
        <fullName evidence="2">Uncharacterized protein</fullName>
    </submittedName>
</protein>
<dbReference type="OrthoDB" id="5121710at2"/>
<dbReference type="Proteomes" id="UP000893823">
    <property type="component" value="Unassembled WGS sequence"/>
</dbReference>
<dbReference type="STRING" id="589382.SAMN04489721_2844"/>